<protein>
    <submittedName>
        <fullName evidence="2">Uncharacterized protein</fullName>
    </submittedName>
</protein>
<accession>A0A371WXU4</accession>
<organism evidence="2 3">
    <name type="scientific">Fulvimarina endophytica</name>
    <dbReference type="NCBI Taxonomy" id="2293836"/>
    <lineage>
        <taxon>Bacteria</taxon>
        <taxon>Pseudomonadati</taxon>
        <taxon>Pseudomonadota</taxon>
        <taxon>Alphaproteobacteria</taxon>
        <taxon>Hyphomicrobiales</taxon>
        <taxon>Aurantimonadaceae</taxon>
        <taxon>Fulvimarina</taxon>
    </lineage>
</organism>
<feature type="compositionally biased region" description="Basic residues" evidence="1">
    <location>
        <begin position="41"/>
        <end position="54"/>
    </location>
</feature>
<sequence length="64" mass="7508">TLVPRLPDPGGLCPHHHRNRHRRSAIGWLRTYAGCSTSAQRRNRNGRGSNRRWMKVQWQVTPHE</sequence>
<dbReference type="AlphaFoldDB" id="A0A371WXU4"/>
<name>A0A371WXU4_9HYPH</name>
<evidence type="ECO:0000256" key="1">
    <source>
        <dbReference type="SAM" id="MobiDB-lite"/>
    </source>
</evidence>
<feature type="region of interest" description="Disordered" evidence="1">
    <location>
        <begin position="38"/>
        <end position="64"/>
    </location>
</feature>
<keyword evidence="3" id="KW-1185">Reference proteome</keyword>
<reference evidence="2 3" key="1">
    <citation type="submission" date="2018-08" db="EMBL/GenBank/DDBJ databases">
        <title>Fulvimarina sp. 85, whole genome shotgun sequence.</title>
        <authorList>
            <person name="Tuo L."/>
        </authorList>
    </citation>
    <scope>NUCLEOTIDE SEQUENCE [LARGE SCALE GENOMIC DNA]</scope>
    <source>
        <strain evidence="2 3">85</strain>
    </source>
</reference>
<gene>
    <name evidence="2" type="ORF">DYI37_19145</name>
</gene>
<dbReference type="EMBL" id="QURL01000014">
    <property type="protein sequence ID" value="RFC61807.1"/>
    <property type="molecule type" value="Genomic_DNA"/>
</dbReference>
<feature type="non-terminal residue" evidence="2">
    <location>
        <position position="1"/>
    </location>
</feature>
<evidence type="ECO:0000313" key="2">
    <source>
        <dbReference type="EMBL" id="RFC61807.1"/>
    </source>
</evidence>
<dbReference type="Proteomes" id="UP000264310">
    <property type="component" value="Unassembled WGS sequence"/>
</dbReference>
<evidence type="ECO:0000313" key="3">
    <source>
        <dbReference type="Proteomes" id="UP000264310"/>
    </source>
</evidence>
<proteinExistence type="predicted"/>
<comment type="caution">
    <text evidence="2">The sequence shown here is derived from an EMBL/GenBank/DDBJ whole genome shotgun (WGS) entry which is preliminary data.</text>
</comment>